<accession>A0ABV9DR50</accession>
<evidence type="ECO:0000313" key="2">
    <source>
        <dbReference type="Proteomes" id="UP001595989"/>
    </source>
</evidence>
<dbReference type="EMBL" id="JBHSFU010000015">
    <property type="protein sequence ID" value="MFC4560053.1"/>
    <property type="molecule type" value="Genomic_DNA"/>
</dbReference>
<dbReference type="InterPro" id="IPR052913">
    <property type="entry name" value="Glycopeptide_resist_protein"/>
</dbReference>
<dbReference type="PANTHER" id="PTHR35788">
    <property type="entry name" value="EXPORTED PROTEIN-RELATED"/>
    <property type="match status" value="1"/>
</dbReference>
<proteinExistence type="predicted"/>
<keyword evidence="2" id="KW-1185">Reference proteome</keyword>
<dbReference type="Pfam" id="PF04294">
    <property type="entry name" value="VanW"/>
    <property type="match status" value="1"/>
</dbReference>
<name>A0ABV9DR50_9BACI</name>
<dbReference type="RefSeq" id="WP_390299446.1">
    <property type="nucleotide sequence ID" value="NZ_JBHSFU010000015.1"/>
</dbReference>
<gene>
    <name evidence="1" type="ORF">ACFO3D_17990</name>
</gene>
<protein>
    <submittedName>
        <fullName evidence="1">VanW family protein</fullName>
    </submittedName>
</protein>
<dbReference type="InterPro" id="IPR007391">
    <property type="entry name" value="Vancomycin_resist_VanW"/>
</dbReference>
<dbReference type="PANTHER" id="PTHR35788:SF1">
    <property type="entry name" value="EXPORTED PROTEIN"/>
    <property type="match status" value="1"/>
</dbReference>
<comment type="caution">
    <text evidence="1">The sequence shown here is derived from an EMBL/GenBank/DDBJ whole genome shotgun (WGS) entry which is preliminary data.</text>
</comment>
<evidence type="ECO:0000313" key="1">
    <source>
        <dbReference type="EMBL" id="MFC4560053.1"/>
    </source>
</evidence>
<dbReference type="Proteomes" id="UP001595989">
    <property type="component" value="Unassembled WGS sequence"/>
</dbReference>
<reference evidence="2" key="1">
    <citation type="journal article" date="2019" name="Int. J. Syst. Evol. Microbiol.">
        <title>The Global Catalogue of Microorganisms (GCM) 10K type strain sequencing project: providing services to taxonomists for standard genome sequencing and annotation.</title>
        <authorList>
            <consortium name="The Broad Institute Genomics Platform"/>
            <consortium name="The Broad Institute Genome Sequencing Center for Infectious Disease"/>
            <person name="Wu L."/>
            <person name="Ma J."/>
        </authorList>
    </citation>
    <scope>NUCLEOTIDE SEQUENCE [LARGE SCALE GENOMIC DNA]</scope>
    <source>
        <strain evidence="2">CGMCC 4.7426</strain>
    </source>
</reference>
<organism evidence="1 2">
    <name type="scientific">Virgibacillus kekensis</name>
    <dbReference type="NCBI Taxonomy" id="202261"/>
    <lineage>
        <taxon>Bacteria</taxon>
        <taxon>Bacillati</taxon>
        <taxon>Bacillota</taxon>
        <taxon>Bacilli</taxon>
        <taxon>Bacillales</taxon>
        <taxon>Bacillaceae</taxon>
        <taxon>Virgibacillus</taxon>
    </lineage>
</organism>
<sequence length="282" mass="33821">MNWNWQESEKIKPVRRSKLRIYLGIQYYRLKRRIEWFIDNKKYSSTIDLKPYSFQIKNHKTILRRQLKDVEMWYQENKIDNLKIALNKLNGITIHPGETFSYWKLIGCPSKRKGYKKGMVLHYGKYKPGIGGGLCQLSNLIYWITLHTPLTVMERYRHSYDVFPDFKRTQPFGSGATCSYNYLDLQIQNRTNNTFQLLIYLNDTHLVGEWRAINPEIRTYEVYEKDHKITHEHWGGYVRHNTIYRKVYNGQGKQIDDEYITENHALMMYNPLLAYEGEVDNL</sequence>